<accession>A0A2K3LRZ0</accession>
<gene>
    <name evidence="1" type="ORF">L195_g037330</name>
</gene>
<proteinExistence type="predicted"/>
<organism evidence="1 2">
    <name type="scientific">Trifolium pratense</name>
    <name type="common">Red clover</name>
    <dbReference type="NCBI Taxonomy" id="57577"/>
    <lineage>
        <taxon>Eukaryota</taxon>
        <taxon>Viridiplantae</taxon>
        <taxon>Streptophyta</taxon>
        <taxon>Embryophyta</taxon>
        <taxon>Tracheophyta</taxon>
        <taxon>Spermatophyta</taxon>
        <taxon>Magnoliopsida</taxon>
        <taxon>eudicotyledons</taxon>
        <taxon>Gunneridae</taxon>
        <taxon>Pentapetalae</taxon>
        <taxon>rosids</taxon>
        <taxon>fabids</taxon>
        <taxon>Fabales</taxon>
        <taxon>Fabaceae</taxon>
        <taxon>Papilionoideae</taxon>
        <taxon>50 kb inversion clade</taxon>
        <taxon>NPAAA clade</taxon>
        <taxon>Hologalegina</taxon>
        <taxon>IRL clade</taxon>
        <taxon>Trifolieae</taxon>
        <taxon>Trifolium</taxon>
    </lineage>
</organism>
<dbReference type="Proteomes" id="UP000236291">
    <property type="component" value="Unassembled WGS sequence"/>
</dbReference>
<reference evidence="1 2" key="1">
    <citation type="journal article" date="2014" name="Am. J. Bot.">
        <title>Genome assembly and annotation for red clover (Trifolium pratense; Fabaceae).</title>
        <authorList>
            <person name="Istvanek J."/>
            <person name="Jaros M."/>
            <person name="Krenek A."/>
            <person name="Repkova J."/>
        </authorList>
    </citation>
    <scope>NUCLEOTIDE SEQUENCE [LARGE SCALE GENOMIC DNA]</scope>
    <source>
        <strain evidence="2">cv. Tatra</strain>
        <tissue evidence="1">Young leaves</tissue>
    </source>
</reference>
<comment type="caution">
    <text evidence="1">The sequence shown here is derived from an EMBL/GenBank/DDBJ whole genome shotgun (WGS) entry which is preliminary data.</text>
</comment>
<protein>
    <submittedName>
        <fullName evidence="1">Uncharacterized protein</fullName>
    </submittedName>
</protein>
<dbReference type="EMBL" id="ASHM01039674">
    <property type="protein sequence ID" value="PNX81312.1"/>
    <property type="molecule type" value="Genomic_DNA"/>
</dbReference>
<evidence type="ECO:0000313" key="2">
    <source>
        <dbReference type="Proteomes" id="UP000236291"/>
    </source>
</evidence>
<evidence type="ECO:0000313" key="1">
    <source>
        <dbReference type="EMBL" id="PNX81312.1"/>
    </source>
</evidence>
<reference evidence="1 2" key="2">
    <citation type="journal article" date="2017" name="Front. Plant Sci.">
        <title>Gene Classification and Mining of Molecular Markers Useful in Red Clover (Trifolium pratense) Breeding.</title>
        <authorList>
            <person name="Istvanek J."/>
            <person name="Dluhosova J."/>
            <person name="Dluhos P."/>
            <person name="Patkova L."/>
            <person name="Nedelnik J."/>
            <person name="Repkova J."/>
        </authorList>
    </citation>
    <scope>NUCLEOTIDE SEQUENCE [LARGE SCALE GENOMIC DNA]</scope>
    <source>
        <strain evidence="2">cv. Tatra</strain>
        <tissue evidence="1">Young leaves</tissue>
    </source>
</reference>
<sequence>MVKYVMYGSENLRWYCYGRKEFMYLKGWYKAEAGGEIYMKERSESEAADNIWLHGVLYRQIEKSEVWLKEKGENGFVACPNSLNMYSTYVANFVVSNGRRQLEDGG</sequence>
<name>A0A2K3LRZ0_TRIPR</name>
<dbReference type="AlphaFoldDB" id="A0A2K3LRZ0"/>